<feature type="domain" description="W2" evidence="7">
    <location>
        <begin position="1384"/>
        <end position="1554"/>
    </location>
</feature>
<feature type="compositionally biased region" description="Basic and acidic residues" evidence="6">
    <location>
        <begin position="603"/>
        <end position="613"/>
    </location>
</feature>
<feature type="compositionally biased region" description="Polar residues" evidence="6">
    <location>
        <begin position="986"/>
        <end position="1000"/>
    </location>
</feature>
<reference evidence="9" key="1">
    <citation type="submission" date="2021-02" db="EMBL/GenBank/DDBJ databases">
        <authorList>
            <person name="Nowell W R."/>
        </authorList>
    </citation>
    <scope>NUCLEOTIDE SEQUENCE</scope>
</reference>
<dbReference type="Pfam" id="PF02847">
    <property type="entry name" value="MA3"/>
    <property type="match status" value="1"/>
</dbReference>
<comment type="caution">
    <text evidence="9">The sequence shown here is derived from an EMBL/GenBank/DDBJ whole genome shotgun (WGS) entry which is preliminary data.</text>
</comment>
<keyword evidence="5" id="KW-0648">Protein biosynthesis</keyword>
<dbReference type="GO" id="GO:0003729">
    <property type="term" value="F:mRNA binding"/>
    <property type="evidence" value="ECO:0007669"/>
    <property type="project" value="TreeGrafter"/>
</dbReference>
<evidence type="ECO:0000256" key="6">
    <source>
        <dbReference type="SAM" id="MobiDB-lite"/>
    </source>
</evidence>
<feature type="compositionally biased region" description="Polar residues" evidence="6">
    <location>
        <begin position="1071"/>
        <end position="1081"/>
    </location>
</feature>
<dbReference type="Pfam" id="PF02020">
    <property type="entry name" value="W2"/>
    <property type="match status" value="1"/>
</dbReference>
<feature type="compositionally biased region" description="Polar residues" evidence="6">
    <location>
        <begin position="381"/>
        <end position="409"/>
    </location>
</feature>
<dbReference type="SMART" id="SM00543">
    <property type="entry name" value="MIF4G"/>
    <property type="match status" value="1"/>
</dbReference>
<feature type="compositionally biased region" description="Low complexity" evidence="6">
    <location>
        <begin position="1134"/>
        <end position="1144"/>
    </location>
</feature>
<feature type="compositionally biased region" description="Polar residues" evidence="6">
    <location>
        <begin position="506"/>
        <end position="531"/>
    </location>
</feature>
<evidence type="ECO:0000256" key="2">
    <source>
        <dbReference type="ARBA" id="ARBA00022540"/>
    </source>
</evidence>
<keyword evidence="2" id="KW-0396">Initiation factor</keyword>
<dbReference type="Proteomes" id="UP000663829">
    <property type="component" value="Unassembled WGS sequence"/>
</dbReference>
<dbReference type="Proteomes" id="UP000681722">
    <property type="component" value="Unassembled WGS sequence"/>
</dbReference>
<evidence type="ECO:0000313" key="10">
    <source>
        <dbReference type="EMBL" id="CAF3679790.1"/>
    </source>
</evidence>
<feature type="compositionally biased region" description="Low complexity" evidence="6">
    <location>
        <begin position="544"/>
        <end position="555"/>
    </location>
</feature>
<accession>A0A813ZBB7</accession>
<dbReference type="PROSITE" id="PS51363">
    <property type="entry name" value="W2"/>
    <property type="match status" value="1"/>
</dbReference>
<keyword evidence="11" id="KW-1185">Reference proteome</keyword>
<dbReference type="Pfam" id="PF02854">
    <property type="entry name" value="MIF4G"/>
    <property type="match status" value="1"/>
</dbReference>
<feature type="compositionally biased region" description="Basic and acidic residues" evidence="6">
    <location>
        <begin position="443"/>
        <end position="455"/>
    </location>
</feature>
<feature type="compositionally biased region" description="Polar residues" evidence="6">
    <location>
        <begin position="1098"/>
        <end position="1118"/>
    </location>
</feature>
<feature type="compositionally biased region" description="Low complexity" evidence="6">
    <location>
        <begin position="313"/>
        <end position="327"/>
    </location>
</feature>
<sequence>MRFRLSQPGNHPGQYVQQHANNGYAQGGQYSVPNPPFFQPHQQRQPYLIRPQDEQRQMNQGTFIPPQSFIPSQPYGQQFTLPVGYTTFPGYPVTSQMHPTSFITHNAPPIAQYPDSPLIPGNPVVHYTSSQQPPSSSTLQSTIPSSSSTITGQIHSIPPPSAQESTAKRQKKPLLIVDPNTKENVIIEQPTEHPQQRPLTQSQPPPIVSSSGENPPEPSPSNPDTSANSTDQQRKIRADFASAVGKTLAQPTSPPLDKPYNPPGAPPSMLSAPLNEPFTNNNHVQSQPQRSHPSQAPRKTSLPTQEHDQKRGSSNPTSSTTTVGTTSPQRDFSPVPSTSSEPQTKVRQQPSVPGIRVGLKPDEKKEEKENARKLSEPSDGVKQQQATSTVIPTVISNETQQQTDKTTTVIEPEEEKKSELPITYPPTSTVEQSQQESETFKQPSDHIEPVTEDKTTNVANVSEQDDQKPTDETGTTDETVTTPSTGSQLQLESVMGRSSESHVDKSNTTVDSTDDTQNIQQQEAQSTFVSDSSTTPPPTPPAPLSTQTSQQSSRASRLRYDRQQLLELKNSQPSMTKPDSLPNIEVVLSRPQPSSRSQMPHDTQYHDSQERRGPPRAPGIYVPGRGSGVGMGSRTIQIPKDDKLHKVDDPYRPLTKTQLDATAKVMRDIRSTLNKLTPQTFDKLQKQLSDLEINQPERLRGMIDIFFAKAVDEPGFSFLYAKLCKLFQKKQVTVPDDGGKSETYYFRQILLTRCQKEFENDYRQEIRYDERNVECSQIQDVKKRKEEQEKLDEDLAKAKRKKLGNIFFIGELFKLQMLTDTIMYDCVDYLLRDKTDEEALECLSKLLTTIGKELEQKASEKPANKTNLEKHYSQLEGIVSQRHTSARIRFMIQDLLDLRRANWVARRVEAKPMTIDEIHEQERVKRESQAMQQDLDRQQRRLDNQQGGNQGQRGSQQQGQQRGSMNKQRSMAGQGQEDEPRFNVSKLLQNNRNTPQTNMPTFGPAGMKVWGKGSGLTDKQKQEDQDQRNNQQQPFANRGKPPTGSGGQSQVPSQFTSSNSKSAKQSPSPYGLNQGNPLARQSSRELALGNRDRDRESAVQSLKHINTLKHSQSQSNSREGSRNVSREQSRNPSRDSSLSESRISTTKPSTPLAEQASSSTIPKTPESPLTEDKIKQRVHSLIEEYTENYSDRSVRPVEDAIEDLTDFHIRTSSDEELVVRELITNVLELKPRAMIAVGHLLDSAQKQQILSVDGITNGILRVLEIADDLSVDIPLVWQYIGEIIGTYVGSSQSQSTTNISIVKTIMQTVPDDKSKKMIADIIKYAQEFSSKSKLISLWQLSGLTFEDLLKPPVIDQQLLTDYDWLLNPTTTTPDEATQQQSFVATNTPHSDPHLVKLFRSVNELQVGSSVQDQEINKYIQDKMDPSDKYYIRNIVLSYLEACLVTRDPNNKKINEDVAKKRMAILSSIIQHEQDKEIQAVYAIQNFITKLEHPSKMARLLFDIFYDEECVSEDAFLEWRNHPDQSEINGHSVLTMSTKDFFDWLSQAETETEQDQEDE</sequence>
<feature type="compositionally biased region" description="Basic and acidic residues" evidence="6">
    <location>
        <begin position="1018"/>
        <end position="1027"/>
    </location>
</feature>
<feature type="domain" description="MI" evidence="8">
    <location>
        <begin position="1173"/>
        <end position="1303"/>
    </location>
</feature>
<dbReference type="EMBL" id="CAJNOQ010001460">
    <property type="protein sequence ID" value="CAF0896555.1"/>
    <property type="molecule type" value="Genomic_DNA"/>
</dbReference>
<dbReference type="GO" id="GO:0003743">
    <property type="term" value="F:translation initiation factor activity"/>
    <property type="evidence" value="ECO:0007669"/>
    <property type="project" value="UniProtKB-KW"/>
</dbReference>
<comment type="similarity">
    <text evidence="1">Belongs to the eukaryotic initiation factor 4G family.</text>
</comment>
<dbReference type="PANTHER" id="PTHR23253">
    <property type="entry name" value="EUKARYOTIC TRANSLATION INITIATION FACTOR 4 GAMMA"/>
    <property type="match status" value="1"/>
</dbReference>
<feature type="compositionally biased region" description="Low complexity" evidence="6">
    <location>
        <begin position="1057"/>
        <end position="1069"/>
    </location>
</feature>
<dbReference type="InterPro" id="IPR016024">
    <property type="entry name" value="ARM-type_fold"/>
</dbReference>
<evidence type="ECO:0000259" key="8">
    <source>
        <dbReference type="PROSITE" id="PS51366"/>
    </source>
</evidence>
<dbReference type="SMART" id="SM00544">
    <property type="entry name" value="MA3"/>
    <property type="match status" value="1"/>
</dbReference>
<organism evidence="9 11">
    <name type="scientific">Didymodactylos carnosus</name>
    <dbReference type="NCBI Taxonomy" id="1234261"/>
    <lineage>
        <taxon>Eukaryota</taxon>
        <taxon>Metazoa</taxon>
        <taxon>Spiralia</taxon>
        <taxon>Gnathifera</taxon>
        <taxon>Rotifera</taxon>
        <taxon>Eurotatoria</taxon>
        <taxon>Bdelloidea</taxon>
        <taxon>Philodinida</taxon>
        <taxon>Philodinidae</taxon>
        <taxon>Didymodactylos</taxon>
    </lineage>
</organism>
<dbReference type="InterPro" id="IPR003891">
    <property type="entry name" value="Initiation_fac_eIF4g_MI"/>
</dbReference>
<evidence type="ECO:0000313" key="9">
    <source>
        <dbReference type="EMBL" id="CAF0896555.1"/>
    </source>
</evidence>
<evidence type="ECO:0000259" key="7">
    <source>
        <dbReference type="PROSITE" id="PS51363"/>
    </source>
</evidence>
<evidence type="ECO:0000313" key="11">
    <source>
        <dbReference type="Proteomes" id="UP000663829"/>
    </source>
</evidence>
<gene>
    <name evidence="9" type="ORF">GPM918_LOCUS8407</name>
    <name evidence="10" type="ORF">SRO942_LOCUS8407</name>
</gene>
<dbReference type="SMART" id="SM00515">
    <property type="entry name" value="eIF5C"/>
    <property type="match status" value="1"/>
</dbReference>
<evidence type="ECO:0000256" key="1">
    <source>
        <dbReference type="ARBA" id="ARBA00005775"/>
    </source>
</evidence>
<feature type="compositionally biased region" description="Polar residues" evidence="6">
    <location>
        <begin position="277"/>
        <end position="304"/>
    </location>
</feature>
<dbReference type="PANTHER" id="PTHR23253:SF78">
    <property type="entry name" value="EUKARYOTIC TRANSLATION INITIATION FACTOR 4G1, ISOFORM B-RELATED"/>
    <property type="match status" value="1"/>
</dbReference>
<name>A0A813ZBB7_9BILA</name>
<keyword evidence="3" id="KW-0597">Phosphoprotein</keyword>
<proteinExistence type="inferred from homology"/>
<feature type="region of interest" description="Disordered" evidence="6">
    <location>
        <begin position="106"/>
        <end position="561"/>
    </location>
</feature>
<dbReference type="Gene3D" id="1.25.40.180">
    <property type="match status" value="3"/>
</dbReference>
<keyword evidence="4" id="KW-0810">Translation regulation</keyword>
<dbReference type="PROSITE" id="PS51366">
    <property type="entry name" value="MI"/>
    <property type="match status" value="1"/>
</dbReference>
<feature type="compositionally biased region" description="Pro residues" evidence="6">
    <location>
        <begin position="252"/>
        <end position="266"/>
    </location>
</feature>
<dbReference type="InterPro" id="IPR003890">
    <property type="entry name" value="MIF4G-like_typ-3"/>
</dbReference>
<protein>
    <submittedName>
        <fullName evidence="9">Uncharacterized protein</fullName>
    </submittedName>
</protein>
<dbReference type="GO" id="GO:0006417">
    <property type="term" value="P:regulation of translation"/>
    <property type="evidence" value="ECO:0007669"/>
    <property type="project" value="UniProtKB-KW"/>
</dbReference>
<evidence type="ECO:0000256" key="3">
    <source>
        <dbReference type="ARBA" id="ARBA00022553"/>
    </source>
</evidence>
<evidence type="ECO:0000256" key="5">
    <source>
        <dbReference type="ARBA" id="ARBA00022917"/>
    </source>
</evidence>
<dbReference type="FunFam" id="1.25.40.180:FF:000042">
    <property type="entry name" value="Eukaryotic translation initiation factor 4 gamma"/>
    <property type="match status" value="1"/>
</dbReference>
<feature type="compositionally biased region" description="Low complexity" evidence="6">
    <location>
        <begin position="128"/>
        <end position="151"/>
    </location>
</feature>
<dbReference type="EMBL" id="CAJOBC010001460">
    <property type="protein sequence ID" value="CAF3679790.1"/>
    <property type="molecule type" value="Genomic_DNA"/>
</dbReference>
<evidence type="ECO:0000256" key="4">
    <source>
        <dbReference type="ARBA" id="ARBA00022845"/>
    </source>
</evidence>
<feature type="compositionally biased region" description="Basic and acidic residues" evidence="6">
    <location>
        <begin position="1119"/>
        <end position="1133"/>
    </location>
</feature>
<feature type="region of interest" description="Disordered" evidence="6">
    <location>
        <begin position="942"/>
        <end position="1174"/>
    </location>
</feature>
<feature type="compositionally biased region" description="Basic and acidic residues" evidence="6">
    <location>
        <begin position="359"/>
        <end position="376"/>
    </location>
</feature>
<feature type="compositionally biased region" description="Low complexity" evidence="6">
    <location>
        <begin position="944"/>
        <end position="964"/>
    </location>
</feature>
<feature type="compositionally biased region" description="Polar residues" evidence="6">
    <location>
        <begin position="335"/>
        <end position="351"/>
    </location>
</feature>
<feature type="compositionally biased region" description="Polar residues" evidence="6">
    <location>
        <begin position="425"/>
        <end position="442"/>
    </location>
</feature>
<dbReference type="GO" id="GO:0016281">
    <property type="term" value="C:eukaryotic translation initiation factor 4F complex"/>
    <property type="evidence" value="ECO:0007669"/>
    <property type="project" value="TreeGrafter"/>
</dbReference>
<dbReference type="InterPro" id="IPR003307">
    <property type="entry name" value="W2_domain"/>
</dbReference>
<feature type="region of interest" description="Disordered" evidence="6">
    <location>
        <begin position="590"/>
        <end position="618"/>
    </location>
</feature>
<dbReference type="OrthoDB" id="514777at2759"/>
<dbReference type="SUPFAM" id="SSF48371">
    <property type="entry name" value="ARM repeat"/>
    <property type="match status" value="3"/>
</dbReference>
<feature type="compositionally biased region" description="Low complexity" evidence="6">
    <location>
        <begin position="472"/>
        <end position="487"/>
    </location>
</feature>